<dbReference type="Gene3D" id="1.10.150.240">
    <property type="entry name" value="Putative phosphatase, domain 2"/>
    <property type="match status" value="1"/>
</dbReference>
<dbReference type="Proteomes" id="UP000326921">
    <property type="component" value="Chromosome"/>
</dbReference>
<dbReference type="SFLD" id="SFLDG01129">
    <property type="entry name" value="C1.5:_HAD__Beta-PGM__Phosphata"/>
    <property type="match status" value="1"/>
</dbReference>
<dbReference type="Pfam" id="PF00702">
    <property type="entry name" value="Hydrolase"/>
    <property type="match status" value="1"/>
</dbReference>
<dbReference type="PANTHER" id="PTHR43611:SF3">
    <property type="entry name" value="FLAVIN MONONUCLEOTIDE HYDROLASE 1, CHLOROPLATIC"/>
    <property type="match status" value="1"/>
</dbReference>
<dbReference type="InterPro" id="IPR023198">
    <property type="entry name" value="PGP-like_dom2"/>
</dbReference>
<dbReference type="SUPFAM" id="SSF56784">
    <property type="entry name" value="HAD-like"/>
    <property type="match status" value="1"/>
</dbReference>
<evidence type="ECO:0000313" key="1">
    <source>
        <dbReference type="EMBL" id="QGA26189.1"/>
    </source>
</evidence>
<protein>
    <submittedName>
        <fullName evidence="1">HAD-IA family hydrolase</fullName>
    </submittedName>
</protein>
<dbReference type="InterPro" id="IPR036412">
    <property type="entry name" value="HAD-like_sf"/>
</dbReference>
<dbReference type="PANTHER" id="PTHR43611">
    <property type="entry name" value="ALPHA-D-GLUCOSE 1-PHOSPHATE PHOSPHATASE"/>
    <property type="match status" value="1"/>
</dbReference>
<dbReference type="CDD" id="cd02603">
    <property type="entry name" value="HAD_sEH-N_like"/>
    <property type="match status" value="1"/>
</dbReference>
<dbReference type="NCBIfam" id="TIGR01509">
    <property type="entry name" value="HAD-SF-IA-v3"/>
    <property type="match status" value="1"/>
</dbReference>
<dbReference type="GO" id="GO:0016787">
    <property type="term" value="F:hydrolase activity"/>
    <property type="evidence" value="ECO:0007669"/>
    <property type="project" value="UniProtKB-KW"/>
</dbReference>
<gene>
    <name evidence="1" type="ORF">GFH32_07560</name>
</gene>
<evidence type="ECO:0000313" key="2">
    <source>
        <dbReference type="Proteomes" id="UP000326921"/>
    </source>
</evidence>
<dbReference type="EMBL" id="CP045652">
    <property type="protein sequence ID" value="QGA26189.1"/>
    <property type="molecule type" value="Genomic_DNA"/>
</dbReference>
<accession>A0A5Q0QAK7</accession>
<reference evidence="1 2" key="1">
    <citation type="submission" date="2019-10" db="EMBL/GenBank/DDBJ databases">
        <authorList>
            <person name="Dong K."/>
        </authorList>
    </citation>
    <scope>NUCLEOTIDE SEQUENCE [LARGE SCALE GENOMIC DNA]</scope>
    <source>
        <strain evidence="2">dk4302</strain>
    </source>
</reference>
<dbReference type="AlphaFoldDB" id="A0A5Q0QAK7"/>
<dbReference type="KEGG" id="sphe:GFH32_07560"/>
<organism evidence="1 2">
    <name type="scientific">Sphingobacterium zhuxiongii</name>
    <dbReference type="NCBI Taxonomy" id="2662364"/>
    <lineage>
        <taxon>Bacteria</taxon>
        <taxon>Pseudomonadati</taxon>
        <taxon>Bacteroidota</taxon>
        <taxon>Sphingobacteriia</taxon>
        <taxon>Sphingobacteriales</taxon>
        <taxon>Sphingobacteriaceae</taxon>
        <taxon>Sphingobacterium</taxon>
    </lineage>
</organism>
<sequence length="226" mass="26078">MQLSIFETRKQNFCMQNIKNVILDYGNVIFMIDFNKVRESFSALGITNVDDFFGHKGQDGLFDDFDKGEITAAEFREGVREKANRPDLTDQQIDDAWNSLLIGVPPGKHETLDELKKHKRMFLLSNNNELHYAYCMQHIKDTYGVENNEHFFEKTYYSHLAGLRKPDLAIFELVLKENNLIPEETLFIDDSPQHLEGAKQLGIHTALCTPEHPLEAIVAEYKLVEN</sequence>
<dbReference type="InterPro" id="IPR006439">
    <property type="entry name" value="HAD-SF_hydro_IA"/>
</dbReference>
<dbReference type="InterPro" id="IPR023214">
    <property type="entry name" value="HAD_sf"/>
</dbReference>
<dbReference type="SFLD" id="SFLDS00003">
    <property type="entry name" value="Haloacid_Dehalogenase"/>
    <property type="match status" value="1"/>
</dbReference>
<keyword evidence="2" id="KW-1185">Reference proteome</keyword>
<name>A0A5Q0QAK7_9SPHI</name>
<proteinExistence type="predicted"/>
<dbReference type="Gene3D" id="3.40.50.1000">
    <property type="entry name" value="HAD superfamily/HAD-like"/>
    <property type="match status" value="1"/>
</dbReference>
<keyword evidence="1" id="KW-0378">Hydrolase</keyword>